<evidence type="ECO:0000313" key="2">
    <source>
        <dbReference type="EMBL" id="TRM61808.1"/>
    </source>
</evidence>
<proteinExistence type="predicted"/>
<comment type="caution">
    <text evidence="2">The sequence shown here is derived from an EMBL/GenBank/DDBJ whole genome shotgun (WGS) entry which is preliminary data.</text>
</comment>
<organism evidence="2 3">
    <name type="scientific">Schizophyllum amplum</name>
    <dbReference type="NCBI Taxonomy" id="97359"/>
    <lineage>
        <taxon>Eukaryota</taxon>
        <taxon>Fungi</taxon>
        <taxon>Dikarya</taxon>
        <taxon>Basidiomycota</taxon>
        <taxon>Agaricomycotina</taxon>
        <taxon>Agaricomycetes</taxon>
        <taxon>Agaricomycetidae</taxon>
        <taxon>Agaricales</taxon>
        <taxon>Schizophyllaceae</taxon>
        <taxon>Schizophyllum</taxon>
    </lineage>
</organism>
<feature type="compositionally biased region" description="Pro residues" evidence="1">
    <location>
        <begin position="12"/>
        <end position="22"/>
    </location>
</feature>
<accession>A0A550CAI8</accession>
<evidence type="ECO:0000313" key="3">
    <source>
        <dbReference type="Proteomes" id="UP000320762"/>
    </source>
</evidence>
<dbReference type="Proteomes" id="UP000320762">
    <property type="component" value="Unassembled WGS sequence"/>
</dbReference>
<sequence>MRRAAPAGFTPRPRPPRPLLPFPHPHPRPHLFPCASAFVLFTAPLRALCISPPHHTGVSASPHPTLALTPQHLAQVHAARAPALRISPHCTRQAYPEHARQTRPRAASRLYTVPGTILPRQTLLPSESRGMQYMWMQRCTHVKYCKLMRT</sequence>
<protein>
    <submittedName>
        <fullName evidence="2">Uncharacterized protein</fullName>
    </submittedName>
</protein>
<dbReference type="EMBL" id="VDMD01000015">
    <property type="protein sequence ID" value="TRM61808.1"/>
    <property type="molecule type" value="Genomic_DNA"/>
</dbReference>
<feature type="region of interest" description="Disordered" evidence="1">
    <location>
        <begin position="1"/>
        <end position="22"/>
    </location>
</feature>
<reference evidence="2 3" key="1">
    <citation type="journal article" date="2019" name="New Phytol.">
        <title>Comparative genomics reveals unique wood-decay strategies and fruiting body development in the Schizophyllaceae.</title>
        <authorList>
            <person name="Almasi E."/>
            <person name="Sahu N."/>
            <person name="Krizsan K."/>
            <person name="Balint B."/>
            <person name="Kovacs G.M."/>
            <person name="Kiss B."/>
            <person name="Cseklye J."/>
            <person name="Drula E."/>
            <person name="Henrissat B."/>
            <person name="Nagy I."/>
            <person name="Chovatia M."/>
            <person name="Adam C."/>
            <person name="LaButti K."/>
            <person name="Lipzen A."/>
            <person name="Riley R."/>
            <person name="Grigoriev I.V."/>
            <person name="Nagy L.G."/>
        </authorList>
    </citation>
    <scope>NUCLEOTIDE SEQUENCE [LARGE SCALE GENOMIC DNA]</scope>
    <source>
        <strain evidence="2 3">NL-1724</strain>
    </source>
</reference>
<name>A0A550CAI8_9AGAR</name>
<evidence type="ECO:0000256" key="1">
    <source>
        <dbReference type="SAM" id="MobiDB-lite"/>
    </source>
</evidence>
<keyword evidence="3" id="KW-1185">Reference proteome</keyword>
<dbReference type="AlphaFoldDB" id="A0A550CAI8"/>
<feature type="compositionally biased region" description="Low complexity" evidence="1">
    <location>
        <begin position="1"/>
        <end position="11"/>
    </location>
</feature>
<gene>
    <name evidence="2" type="ORF">BD626DRAFT_500585</name>
</gene>